<dbReference type="Proteomes" id="UP000727407">
    <property type="component" value="Unassembled WGS sequence"/>
</dbReference>
<sequence length="53" mass="6172">MFRREQDVRDSTVGNMKTLWSPELKKKQGTKKESVAKTSMVKDKMSVIKDKNQ</sequence>
<feature type="compositionally biased region" description="Basic and acidic residues" evidence="1">
    <location>
        <begin position="1"/>
        <end position="10"/>
    </location>
</feature>
<dbReference type="EMBL" id="QNUK01000024">
    <property type="protein sequence ID" value="KAF5907221.1"/>
    <property type="molecule type" value="Genomic_DNA"/>
</dbReference>
<reference evidence="2" key="1">
    <citation type="submission" date="2020-07" db="EMBL/GenBank/DDBJ databases">
        <title>Clarias magur genome sequencing, assembly and annotation.</title>
        <authorList>
            <person name="Kushwaha B."/>
            <person name="Kumar R."/>
            <person name="Das P."/>
            <person name="Joshi C.G."/>
            <person name="Kumar D."/>
            <person name="Nagpure N.S."/>
            <person name="Pandey M."/>
            <person name="Agarwal S."/>
            <person name="Srivastava S."/>
            <person name="Singh M."/>
            <person name="Sahoo L."/>
            <person name="Jayasankar P."/>
            <person name="Meher P.K."/>
            <person name="Koringa P.G."/>
            <person name="Iquebal M.A."/>
            <person name="Das S.P."/>
            <person name="Bit A."/>
            <person name="Patnaik S."/>
            <person name="Patel N."/>
            <person name="Shah T.M."/>
            <person name="Hinsu A."/>
            <person name="Jena J.K."/>
        </authorList>
    </citation>
    <scope>NUCLEOTIDE SEQUENCE</scope>
    <source>
        <strain evidence="2">CIFAMagur01</strain>
        <tissue evidence="2">Testis</tissue>
    </source>
</reference>
<evidence type="ECO:0000256" key="1">
    <source>
        <dbReference type="SAM" id="MobiDB-lite"/>
    </source>
</evidence>
<evidence type="ECO:0000313" key="3">
    <source>
        <dbReference type="Proteomes" id="UP000727407"/>
    </source>
</evidence>
<accession>A0A8J4UI65</accession>
<feature type="compositionally biased region" description="Basic and acidic residues" evidence="1">
    <location>
        <begin position="23"/>
        <end position="53"/>
    </location>
</feature>
<feature type="non-terminal residue" evidence="2">
    <location>
        <position position="53"/>
    </location>
</feature>
<dbReference type="InterPro" id="IPR019323">
    <property type="entry name" value="ELKS/CAST"/>
</dbReference>
<dbReference type="AlphaFoldDB" id="A0A8J4UI65"/>
<dbReference type="Pfam" id="PF10174">
    <property type="entry name" value="Cast"/>
    <property type="match status" value="1"/>
</dbReference>
<feature type="region of interest" description="Disordered" evidence="1">
    <location>
        <begin position="1"/>
        <end position="53"/>
    </location>
</feature>
<comment type="caution">
    <text evidence="2">The sequence shown here is derived from an EMBL/GenBank/DDBJ whole genome shotgun (WGS) entry which is preliminary data.</text>
</comment>
<keyword evidence="3" id="KW-1185">Reference proteome</keyword>
<name>A0A8J4UI65_CLAMG</name>
<proteinExistence type="predicted"/>
<gene>
    <name evidence="2" type="ORF">DAT39_003040</name>
</gene>
<evidence type="ECO:0000313" key="2">
    <source>
        <dbReference type="EMBL" id="KAF5907221.1"/>
    </source>
</evidence>
<protein>
    <submittedName>
        <fullName evidence="2">ERC protein 2-like</fullName>
    </submittedName>
</protein>
<organism evidence="2 3">
    <name type="scientific">Clarias magur</name>
    <name type="common">Asian catfish</name>
    <name type="synonym">Macropteronotus magur</name>
    <dbReference type="NCBI Taxonomy" id="1594786"/>
    <lineage>
        <taxon>Eukaryota</taxon>
        <taxon>Metazoa</taxon>
        <taxon>Chordata</taxon>
        <taxon>Craniata</taxon>
        <taxon>Vertebrata</taxon>
        <taxon>Euteleostomi</taxon>
        <taxon>Actinopterygii</taxon>
        <taxon>Neopterygii</taxon>
        <taxon>Teleostei</taxon>
        <taxon>Ostariophysi</taxon>
        <taxon>Siluriformes</taxon>
        <taxon>Clariidae</taxon>
        <taxon>Clarias</taxon>
    </lineage>
</organism>